<protein>
    <recommendedName>
        <fullName evidence="4">DUF1640 domain-containing protein</fullName>
    </recommendedName>
</protein>
<dbReference type="EMBL" id="JACHGB010000003">
    <property type="protein sequence ID" value="MBB5271406.1"/>
    <property type="molecule type" value="Genomic_DNA"/>
</dbReference>
<reference evidence="2 3" key="1">
    <citation type="submission" date="2020-08" db="EMBL/GenBank/DDBJ databases">
        <title>Genomic Encyclopedia of Type Strains, Phase IV (KMG-IV): sequencing the most valuable type-strain genomes for metagenomic binning, comparative biology and taxonomic classification.</title>
        <authorList>
            <person name="Goeker M."/>
        </authorList>
    </citation>
    <scope>NUCLEOTIDE SEQUENCE [LARGE SCALE GENOMIC DNA]</scope>
    <source>
        <strain evidence="2 3">DSM 29781</strain>
    </source>
</reference>
<accession>A0A7W8M7W1</accession>
<evidence type="ECO:0000256" key="1">
    <source>
        <dbReference type="SAM" id="SignalP"/>
    </source>
</evidence>
<evidence type="ECO:0008006" key="4">
    <source>
        <dbReference type="Google" id="ProtNLM"/>
    </source>
</evidence>
<comment type="caution">
    <text evidence="2">The sequence shown here is derived from an EMBL/GenBank/DDBJ whole genome shotgun (WGS) entry which is preliminary data.</text>
</comment>
<sequence>MATLQCAAMLIGMGSFNFALLDALLSAGVAPDRARQVVDLFDRSVDERYGLHAQVLATKRDLAELETRLVREIAENRVGIAAMNERIAETHSSIAGTHARIAETNARIAETRADLIKWMLAALTAQTALLLGALRLF</sequence>
<organism evidence="2 3">
    <name type="scientific">Quisquiliibacterium transsilvanicum</name>
    <dbReference type="NCBI Taxonomy" id="1549638"/>
    <lineage>
        <taxon>Bacteria</taxon>
        <taxon>Pseudomonadati</taxon>
        <taxon>Pseudomonadota</taxon>
        <taxon>Betaproteobacteria</taxon>
        <taxon>Burkholderiales</taxon>
        <taxon>Burkholderiaceae</taxon>
        <taxon>Quisquiliibacterium</taxon>
    </lineage>
</organism>
<keyword evidence="1" id="KW-0732">Signal</keyword>
<evidence type="ECO:0000313" key="2">
    <source>
        <dbReference type="EMBL" id="MBB5271406.1"/>
    </source>
</evidence>
<gene>
    <name evidence="2" type="ORF">HNQ70_001416</name>
</gene>
<feature type="signal peptide" evidence="1">
    <location>
        <begin position="1"/>
        <end position="19"/>
    </location>
</feature>
<dbReference type="AlphaFoldDB" id="A0A7W8M7W1"/>
<evidence type="ECO:0000313" key="3">
    <source>
        <dbReference type="Proteomes" id="UP000532440"/>
    </source>
</evidence>
<dbReference type="RefSeq" id="WP_183965748.1">
    <property type="nucleotide sequence ID" value="NZ_BAABEW010000001.1"/>
</dbReference>
<dbReference type="Proteomes" id="UP000532440">
    <property type="component" value="Unassembled WGS sequence"/>
</dbReference>
<feature type="chain" id="PRO_5031385701" description="DUF1640 domain-containing protein" evidence="1">
    <location>
        <begin position="20"/>
        <end position="137"/>
    </location>
</feature>
<name>A0A7W8M7W1_9BURK</name>
<proteinExistence type="predicted"/>
<keyword evidence="3" id="KW-1185">Reference proteome</keyword>